<evidence type="ECO:0000313" key="1">
    <source>
        <dbReference type="EMBL" id="KUG05531.1"/>
    </source>
</evidence>
<name>A0A0W8EA75_9ZZZZ</name>
<gene>
    <name evidence="1" type="ORF">ASZ90_017034</name>
</gene>
<protein>
    <recommendedName>
        <fullName evidence="2">Transcriptional regulator</fullName>
    </recommendedName>
</protein>
<accession>A0A0W8EA75</accession>
<dbReference type="SUPFAM" id="SSF46785">
    <property type="entry name" value="Winged helix' DNA-binding domain"/>
    <property type="match status" value="1"/>
</dbReference>
<dbReference type="AlphaFoldDB" id="A0A0W8EA75"/>
<evidence type="ECO:0008006" key="2">
    <source>
        <dbReference type="Google" id="ProtNLM"/>
    </source>
</evidence>
<reference evidence="1" key="1">
    <citation type="journal article" date="2015" name="Proc. Natl. Acad. Sci. U.S.A.">
        <title>Networks of energetic and metabolic interactions define dynamics in microbial communities.</title>
        <authorList>
            <person name="Embree M."/>
            <person name="Liu J.K."/>
            <person name="Al-Bassam M.M."/>
            <person name="Zengler K."/>
        </authorList>
    </citation>
    <scope>NUCLEOTIDE SEQUENCE</scope>
</reference>
<organism evidence="1">
    <name type="scientific">hydrocarbon metagenome</name>
    <dbReference type="NCBI Taxonomy" id="938273"/>
    <lineage>
        <taxon>unclassified sequences</taxon>
        <taxon>metagenomes</taxon>
        <taxon>ecological metagenomes</taxon>
    </lineage>
</organism>
<proteinExistence type="predicted"/>
<comment type="caution">
    <text evidence="1">The sequence shown here is derived from an EMBL/GenBank/DDBJ whole genome shotgun (WGS) entry which is preliminary data.</text>
</comment>
<dbReference type="InterPro" id="IPR036390">
    <property type="entry name" value="WH_DNA-bd_sf"/>
</dbReference>
<dbReference type="EMBL" id="LNQE01001808">
    <property type="protein sequence ID" value="KUG05531.1"/>
    <property type="molecule type" value="Genomic_DNA"/>
</dbReference>
<sequence>MIEKVKSEIELMQRHIEVLRTVVEHEPIGIMKLSELRDLPFHRIRYSLRVLEQMGYIRASPAGAISTPSAGELLDHLDEEIDAMVALLETMKQGPA</sequence>